<evidence type="ECO:0000313" key="2">
    <source>
        <dbReference type="Proteomes" id="UP000547510"/>
    </source>
</evidence>
<evidence type="ECO:0008006" key="3">
    <source>
        <dbReference type="Google" id="ProtNLM"/>
    </source>
</evidence>
<dbReference type="AlphaFoldDB" id="A0A841CS11"/>
<dbReference type="RefSeq" id="WP_246441120.1">
    <property type="nucleotide sequence ID" value="NZ_JACHJN010000014.1"/>
</dbReference>
<accession>A0A841CS11</accession>
<gene>
    <name evidence="1" type="ORF">FHS29_006712</name>
</gene>
<keyword evidence="2" id="KW-1185">Reference proteome</keyword>
<reference evidence="1 2" key="1">
    <citation type="submission" date="2020-08" db="EMBL/GenBank/DDBJ databases">
        <title>Genomic Encyclopedia of Type Strains, Phase III (KMG-III): the genomes of soil and plant-associated and newly described type strains.</title>
        <authorList>
            <person name="Whitman W."/>
        </authorList>
    </citation>
    <scope>NUCLEOTIDE SEQUENCE [LARGE SCALE GENOMIC DNA]</scope>
    <source>
        <strain evidence="1 2">CECT 8640</strain>
    </source>
</reference>
<sequence length="110" mass="11971">MVFREMCLAHGFDPRITHDADVDTARERLVVGGYGVGLVQPTRPAREGLTIRPLVGTPMSVRHVPAWREDGPCALLVREIGDIAGAAYRRMADKLVILDFGATWCRAAGG</sequence>
<evidence type="ECO:0000313" key="1">
    <source>
        <dbReference type="EMBL" id="MBB5960089.1"/>
    </source>
</evidence>
<protein>
    <recommendedName>
        <fullName evidence="3">LysR substrate-binding domain-containing protein</fullName>
    </recommendedName>
</protein>
<dbReference type="Proteomes" id="UP000547510">
    <property type="component" value="Unassembled WGS sequence"/>
</dbReference>
<dbReference type="Gene3D" id="3.40.190.10">
    <property type="entry name" value="Periplasmic binding protein-like II"/>
    <property type="match status" value="2"/>
</dbReference>
<organism evidence="1 2">
    <name type="scientific">Saccharothrix tamanrassetensis</name>
    <dbReference type="NCBI Taxonomy" id="1051531"/>
    <lineage>
        <taxon>Bacteria</taxon>
        <taxon>Bacillati</taxon>
        <taxon>Actinomycetota</taxon>
        <taxon>Actinomycetes</taxon>
        <taxon>Pseudonocardiales</taxon>
        <taxon>Pseudonocardiaceae</taxon>
        <taxon>Saccharothrix</taxon>
    </lineage>
</organism>
<dbReference type="EMBL" id="JACHJN010000014">
    <property type="protein sequence ID" value="MBB5960089.1"/>
    <property type="molecule type" value="Genomic_DNA"/>
</dbReference>
<comment type="caution">
    <text evidence="1">The sequence shown here is derived from an EMBL/GenBank/DDBJ whole genome shotgun (WGS) entry which is preliminary data.</text>
</comment>
<proteinExistence type="predicted"/>
<name>A0A841CS11_9PSEU</name>